<dbReference type="SUPFAM" id="SSF51338">
    <property type="entry name" value="Composite domain of metallo-dependent hydrolases"/>
    <property type="match status" value="1"/>
</dbReference>
<feature type="domain" description="Amidohydrolase-related" evidence="9">
    <location>
        <begin position="52"/>
        <end position="432"/>
    </location>
</feature>
<reference evidence="10 11" key="1">
    <citation type="submission" date="2021-12" db="EMBL/GenBank/DDBJ databases">
        <title>Discovery of the Pendulisporaceae a myxobacterial family with distinct sporulation behavior and unique specialized metabolism.</title>
        <authorList>
            <person name="Garcia R."/>
            <person name="Popoff A."/>
            <person name="Bader C.D."/>
            <person name="Loehr J."/>
            <person name="Walesch S."/>
            <person name="Walt C."/>
            <person name="Boldt J."/>
            <person name="Bunk B."/>
            <person name="Haeckl F.J.F.P.J."/>
            <person name="Gunesch A.P."/>
            <person name="Birkelbach J."/>
            <person name="Nuebel U."/>
            <person name="Pietschmann T."/>
            <person name="Bach T."/>
            <person name="Mueller R."/>
        </authorList>
    </citation>
    <scope>NUCLEOTIDE SEQUENCE [LARGE SCALE GENOMIC DNA]</scope>
    <source>
        <strain evidence="10 11">MSr12523</strain>
    </source>
</reference>
<evidence type="ECO:0000256" key="1">
    <source>
        <dbReference type="ARBA" id="ARBA00001947"/>
    </source>
</evidence>
<gene>
    <name evidence="10" type="primary">allB</name>
    <name evidence="10" type="ORF">LZC95_04260</name>
</gene>
<sequence>MKIEQCLRSRRVVTPEGVRAACVHLAKGRIVAVESWDAVPDGCPVEDVGDLVLMPGIVDTHVHVNDPGRSDWEGFETATRAAAAGGVTTLMDMPLNSIPPTTSVEGLLAKRKAAEGRIRVDVALCGGLVPGNANELARIFDAGAFAFKCFLAESGVDEFGYVKEAYLEVGMRHLAEIGAPLLVHAELPGPLEEAAPPELSPEEARRYAHYLASRPKRAEEEAVDMVFRLAERFKTRAHIVHLSAATALPILRRARDASLPVSAETCPHYLSFAAEEVPDGATSYKCAPPIRERENREVLWDALREGLLDQVVTDHSPAPADLKCVGSGDFMRAWGGIASLQLGLPAVWSGARARGRSLEDIARWMCEGPARLVGIFGRKGAIQAGADADFVVWDPEATWTIEAPRLEHRHKITPYEGRSLHGVVVATYLRGEKIYQRDREDPFLGTPRGSLLGRGNV</sequence>
<dbReference type="InterPro" id="IPR032466">
    <property type="entry name" value="Metal_Hydrolase"/>
</dbReference>
<evidence type="ECO:0000256" key="2">
    <source>
        <dbReference type="ARBA" id="ARBA00004968"/>
    </source>
</evidence>
<dbReference type="InterPro" id="IPR050138">
    <property type="entry name" value="DHOase/Allantoinase_Hydrolase"/>
</dbReference>
<proteinExistence type="inferred from homology"/>
<dbReference type="NCBIfam" id="TIGR03178">
    <property type="entry name" value="allantoinase"/>
    <property type="match status" value="1"/>
</dbReference>
<dbReference type="GO" id="GO:0004038">
    <property type="term" value="F:allantoinase activity"/>
    <property type="evidence" value="ECO:0007669"/>
    <property type="project" value="UniProtKB-EC"/>
</dbReference>
<keyword evidence="11" id="KW-1185">Reference proteome</keyword>
<name>A0ABZ2KEV7_9BACT</name>
<keyword evidence="8" id="KW-0862">Zinc</keyword>
<organism evidence="10 11">
    <name type="scientific">Pendulispora brunnea</name>
    <dbReference type="NCBI Taxonomy" id="2905690"/>
    <lineage>
        <taxon>Bacteria</taxon>
        <taxon>Pseudomonadati</taxon>
        <taxon>Myxococcota</taxon>
        <taxon>Myxococcia</taxon>
        <taxon>Myxococcales</taxon>
        <taxon>Sorangiineae</taxon>
        <taxon>Pendulisporaceae</taxon>
        <taxon>Pendulispora</taxon>
    </lineage>
</organism>
<dbReference type="EC" id="3.5.2.5" evidence="5"/>
<dbReference type="SUPFAM" id="SSF51556">
    <property type="entry name" value="Metallo-dependent hydrolases"/>
    <property type="match status" value="1"/>
</dbReference>
<accession>A0ABZ2KEV7</accession>
<dbReference type="InterPro" id="IPR006680">
    <property type="entry name" value="Amidohydro-rel"/>
</dbReference>
<dbReference type="PANTHER" id="PTHR43668">
    <property type="entry name" value="ALLANTOINASE"/>
    <property type="match status" value="1"/>
</dbReference>
<dbReference type="RefSeq" id="WP_394846665.1">
    <property type="nucleotide sequence ID" value="NZ_CP089982.1"/>
</dbReference>
<evidence type="ECO:0000313" key="11">
    <source>
        <dbReference type="Proteomes" id="UP001379533"/>
    </source>
</evidence>
<dbReference type="Pfam" id="PF01979">
    <property type="entry name" value="Amidohydro_1"/>
    <property type="match status" value="1"/>
</dbReference>
<dbReference type="PANTHER" id="PTHR43668:SF2">
    <property type="entry name" value="ALLANTOINASE"/>
    <property type="match status" value="1"/>
</dbReference>
<comment type="similarity">
    <text evidence="3">Belongs to the metallo-dependent hydrolases superfamily. Allantoinase family.</text>
</comment>
<keyword evidence="6" id="KW-0479">Metal-binding</keyword>
<evidence type="ECO:0000256" key="6">
    <source>
        <dbReference type="ARBA" id="ARBA00022723"/>
    </source>
</evidence>
<evidence type="ECO:0000259" key="9">
    <source>
        <dbReference type="Pfam" id="PF01979"/>
    </source>
</evidence>
<evidence type="ECO:0000256" key="5">
    <source>
        <dbReference type="ARBA" id="ARBA00012863"/>
    </source>
</evidence>
<evidence type="ECO:0000256" key="8">
    <source>
        <dbReference type="ARBA" id="ARBA00022833"/>
    </source>
</evidence>
<comment type="cofactor">
    <cofactor evidence="1">
        <name>Zn(2+)</name>
        <dbReference type="ChEBI" id="CHEBI:29105"/>
    </cofactor>
</comment>
<evidence type="ECO:0000256" key="4">
    <source>
        <dbReference type="ARBA" id="ARBA00011881"/>
    </source>
</evidence>
<dbReference type="Gene3D" id="3.20.20.140">
    <property type="entry name" value="Metal-dependent hydrolases"/>
    <property type="match status" value="1"/>
</dbReference>
<evidence type="ECO:0000256" key="3">
    <source>
        <dbReference type="ARBA" id="ARBA00010368"/>
    </source>
</evidence>
<evidence type="ECO:0000256" key="7">
    <source>
        <dbReference type="ARBA" id="ARBA00022801"/>
    </source>
</evidence>
<dbReference type="Proteomes" id="UP001379533">
    <property type="component" value="Chromosome"/>
</dbReference>
<dbReference type="EMBL" id="CP089982">
    <property type="protein sequence ID" value="WXA96052.1"/>
    <property type="molecule type" value="Genomic_DNA"/>
</dbReference>
<evidence type="ECO:0000313" key="10">
    <source>
        <dbReference type="EMBL" id="WXA96052.1"/>
    </source>
</evidence>
<keyword evidence="7 10" id="KW-0378">Hydrolase</keyword>
<dbReference type="InterPro" id="IPR017593">
    <property type="entry name" value="Allantoinase"/>
</dbReference>
<protein>
    <recommendedName>
        <fullName evidence="5">allantoinase</fullName>
        <ecNumber evidence="5">3.5.2.5</ecNumber>
    </recommendedName>
</protein>
<comment type="subunit">
    <text evidence="4">Homotetramer.</text>
</comment>
<comment type="pathway">
    <text evidence="2">Nitrogen metabolism; (S)-allantoin degradation; allantoate from (S)-allantoin: step 1/1.</text>
</comment>
<dbReference type="InterPro" id="IPR011059">
    <property type="entry name" value="Metal-dep_hydrolase_composite"/>
</dbReference>